<reference evidence="2 3" key="2">
    <citation type="submission" date="2018-10" db="EMBL/GenBank/DDBJ databases">
        <authorList>
            <consortium name="Pathogen Informatics"/>
        </authorList>
    </citation>
    <scope>NUCLEOTIDE SEQUENCE [LARGE SCALE GENOMIC DNA]</scope>
</reference>
<gene>
    <name evidence="2" type="ORF">EVEC_LOCUS11262</name>
</gene>
<dbReference type="FunFam" id="3.40.50.720:FF:000084">
    <property type="entry name" value="Short-chain dehydrogenase reductase"/>
    <property type="match status" value="1"/>
</dbReference>
<name>A0A0N4VM66_ENTVE</name>
<dbReference type="OrthoDB" id="47007at2759"/>
<accession>A0A0N4VM66</accession>
<dbReference type="PANTHER" id="PTHR44115:SF4">
    <property type="entry name" value="OXIDOREDUCTASE"/>
    <property type="match status" value="1"/>
</dbReference>
<dbReference type="SUPFAM" id="SSF51735">
    <property type="entry name" value="NAD(P)-binding Rossmann-fold domains"/>
    <property type="match status" value="1"/>
</dbReference>
<evidence type="ECO:0000313" key="2">
    <source>
        <dbReference type="EMBL" id="VDD96511.1"/>
    </source>
</evidence>
<dbReference type="PRINTS" id="PR00081">
    <property type="entry name" value="GDHRDH"/>
</dbReference>
<sequence length="302" mass="32922">MYRSFSFPASEVEDEEIRRQNNFILSSCLTRLLNVLGSSNGIGRATAIIFAREGAKVTITGRKPDALRVTKAECLKAGAKESDILDLIGDITTEEVQDRLINETIKKFDKLDILINNHGGDMKQQDDDGNILIGKYDSLIHLNSKSPFYMAVKSIPHLKKTKGCIVNVGSGASIMPTCPFPMYAMAKASLDHMTRLLAAKYAKDGIRVNSVNPGGTITAFMDNMGYAPEVQQKMRAAVSKSVIPFGRYAEADEIAKSIVFLADNDSSSYTTGQLLFVDGGMTLTAGNLDACEFATLRQQTSK</sequence>
<dbReference type="AlphaFoldDB" id="A0A0N4VM66"/>
<evidence type="ECO:0000256" key="1">
    <source>
        <dbReference type="ARBA" id="ARBA00023002"/>
    </source>
</evidence>
<organism evidence="4">
    <name type="scientific">Enterobius vermicularis</name>
    <name type="common">Human pinworm</name>
    <dbReference type="NCBI Taxonomy" id="51028"/>
    <lineage>
        <taxon>Eukaryota</taxon>
        <taxon>Metazoa</taxon>
        <taxon>Ecdysozoa</taxon>
        <taxon>Nematoda</taxon>
        <taxon>Chromadorea</taxon>
        <taxon>Rhabditida</taxon>
        <taxon>Spirurina</taxon>
        <taxon>Oxyuridomorpha</taxon>
        <taxon>Oxyuroidea</taxon>
        <taxon>Oxyuridae</taxon>
        <taxon>Enterobius</taxon>
    </lineage>
</organism>
<reference evidence="4" key="1">
    <citation type="submission" date="2017-02" db="UniProtKB">
        <authorList>
            <consortium name="WormBaseParasite"/>
        </authorList>
    </citation>
    <scope>IDENTIFICATION</scope>
</reference>
<proteinExistence type="predicted"/>
<dbReference type="Proteomes" id="UP000274131">
    <property type="component" value="Unassembled WGS sequence"/>
</dbReference>
<protein>
    <submittedName>
        <fullName evidence="4">3-oxoacyl-[acyl-carrier-protein] reductase</fullName>
    </submittedName>
</protein>
<evidence type="ECO:0000313" key="4">
    <source>
        <dbReference type="WBParaSite" id="EVEC_0001201701-mRNA-1"/>
    </source>
</evidence>
<dbReference type="InterPro" id="IPR002347">
    <property type="entry name" value="SDR_fam"/>
</dbReference>
<dbReference type="InterPro" id="IPR036291">
    <property type="entry name" value="NAD(P)-bd_dom_sf"/>
</dbReference>
<dbReference type="PANTHER" id="PTHR44115">
    <property type="entry name" value="PROTEIN CBG09704"/>
    <property type="match status" value="1"/>
</dbReference>
<dbReference type="STRING" id="51028.A0A0N4VM66"/>
<keyword evidence="1" id="KW-0560">Oxidoreductase</keyword>
<keyword evidence="3" id="KW-1185">Reference proteome</keyword>
<dbReference type="Pfam" id="PF13561">
    <property type="entry name" value="adh_short_C2"/>
    <property type="match status" value="1"/>
</dbReference>
<dbReference type="GO" id="GO:0016491">
    <property type="term" value="F:oxidoreductase activity"/>
    <property type="evidence" value="ECO:0007669"/>
    <property type="project" value="UniProtKB-KW"/>
</dbReference>
<dbReference type="PROSITE" id="PS00061">
    <property type="entry name" value="ADH_SHORT"/>
    <property type="match status" value="1"/>
</dbReference>
<evidence type="ECO:0000313" key="3">
    <source>
        <dbReference type="Proteomes" id="UP000274131"/>
    </source>
</evidence>
<dbReference type="EMBL" id="UXUI01011790">
    <property type="protein sequence ID" value="VDD96511.1"/>
    <property type="molecule type" value="Genomic_DNA"/>
</dbReference>
<dbReference type="InterPro" id="IPR020904">
    <property type="entry name" value="Sc_DH/Rdtase_CS"/>
</dbReference>
<dbReference type="WBParaSite" id="EVEC_0001201701-mRNA-1">
    <property type="protein sequence ID" value="EVEC_0001201701-mRNA-1"/>
    <property type="gene ID" value="EVEC_0001201701"/>
</dbReference>
<dbReference type="Gene3D" id="3.40.50.720">
    <property type="entry name" value="NAD(P)-binding Rossmann-like Domain"/>
    <property type="match status" value="1"/>
</dbReference>
<dbReference type="PRINTS" id="PR00080">
    <property type="entry name" value="SDRFAMILY"/>
</dbReference>